<dbReference type="Proteomes" id="UP001595947">
    <property type="component" value="Unassembled WGS sequence"/>
</dbReference>
<gene>
    <name evidence="2" type="ORF">ACFPBZ_03550</name>
</gene>
<evidence type="ECO:0000313" key="2">
    <source>
        <dbReference type="EMBL" id="MFC5061269.1"/>
    </source>
</evidence>
<reference evidence="3" key="1">
    <citation type="journal article" date="2019" name="Int. J. Syst. Evol. Microbiol.">
        <title>The Global Catalogue of Microorganisms (GCM) 10K type strain sequencing project: providing services to taxonomists for standard genome sequencing and annotation.</title>
        <authorList>
            <consortium name="The Broad Institute Genomics Platform"/>
            <consortium name="The Broad Institute Genome Sequencing Center for Infectious Disease"/>
            <person name="Wu L."/>
            <person name="Ma J."/>
        </authorList>
    </citation>
    <scope>NUCLEOTIDE SEQUENCE [LARGE SCALE GENOMIC DNA]</scope>
    <source>
        <strain evidence="3">CGMCC 4.7093</strain>
    </source>
</reference>
<feature type="region of interest" description="Disordered" evidence="1">
    <location>
        <begin position="29"/>
        <end position="48"/>
    </location>
</feature>
<keyword evidence="3" id="KW-1185">Reference proteome</keyword>
<proteinExistence type="predicted"/>
<protein>
    <submittedName>
        <fullName evidence="2">Uncharacterized protein</fullName>
    </submittedName>
</protein>
<sequence length="48" mass="5659">MTDDLMVRTDDERRWDFYRAALDAWVDAAGRAPLPRDPADDEPPRTRR</sequence>
<comment type="caution">
    <text evidence="2">The sequence shown here is derived from an EMBL/GenBank/DDBJ whole genome shotgun (WGS) entry which is preliminary data.</text>
</comment>
<accession>A0ABV9YGZ4</accession>
<dbReference type="EMBL" id="JBHSIV010000003">
    <property type="protein sequence ID" value="MFC5061269.1"/>
    <property type="molecule type" value="Genomic_DNA"/>
</dbReference>
<name>A0ABV9YGZ4_9PSEU</name>
<dbReference type="RefSeq" id="WP_378034622.1">
    <property type="nucleotide sequence ID" value="NZ_JBHSIV010000003.1"/>
</dbReference>
<evidence type="ECO:0000313" key="3">
    <source>
        <dbReference type="Proteomes" id="UP001595947"/>
    </source>
</evidence>
<evidence type="ECO:0000256" key="1">
    <source>
        <dbReference type="SAM" id="MobiDB-lite"/>
    </source>
</evidence>
<organism evidence="2 3">
    <name type="scientific">Actinomycetospora atypica</name>
    <dbReference type="NCBI Taxonomy" id="1290095"/>
    <lineage>
        <taxon>Bacteria</taxon>
        <taxon>Bacillati</taxon>
        <taxon>Actinomycetota</taxon>
        <taxon>Actinomycetes</taxon>
        <taxon>Pseudonocardiales</taxon>
        <taxon>Pseudonocardiaceae</taxon>
        <taxon>Actinomycetospora</taxon>
    </lineage>
</organism>